<keyword evidence="3" id="KW-1185">Reference proteome</keyword>
<proteinExistence type="predicted"/>
<dbReference type="KEGG" id="bhu:bhn_I0591"/>
<organism evidence="2 3">
    <name type="scientific">Butyrivibrio hungatei</name>
    <dbReference type="NCBI Taxonomy" id="185008"/>
    <lineage>
        <taxon>Bacteria</taxon>
        <taxon>Bacillati</taxon>
        <taxon>Bacillota</taxon>
        <taxon>Clostridia</taxon>
        <taxon>Lachnospirales</taxon>
        <taxon>Lachnospiraceae</taxon>
        <taxon>Butyrivibrio</taxon>
    </lineage>
</organism>
<protein>
    <submittedName>
        <fullName evidence="2">Uncharacterized protein</fullName>
    </submittedName>
</protein>
<dbReference type="EMBL" id="CP017831">
    <property type="protein sequence ID" value="AOZ95625.1"/>
    <property type="molecule type" value="Genomic_DNA"/>
</dbReference>
<accession>A0A1D9P097</accession>
<keyword evidence="1" id="KW-0472">Membrane</keyword>
<dbReference type="OrthoDB" id="2000341at2"/>
<gene>
    <name evidence="2" type="ORF">bhn_I0591</name>
</gene>
<feature type="transmembrane region" description="Helical" evidence="1">
    <location>
        <begin position="35"/>
        <end position="56"/>
    </location>
</feature>
<keyword evidence="1" id="KW-0812">Transmembrane</keyword>
<dbReference type="Proteomes" id="UP000179284">
    <property type="component" value="Chromosome I"/>
</dbReference>
<evidence type="ECO:0000256" key="1">
    <source>
        <dbReference type="SAM" id="Phobius"/>
    </source>
</evidence>
<dbReference type="AlphaFoldDB" id="A0A1D9P097"/>
<evidence type="ECO:0000313" key="3">
    <source>
        <dbReference type="Proteomes" id="UP000179284"/>
    </source>
</evidence>
<name>A0A1D9P097_9FIRM</name>
<evidence type="ECO:0000313" key="2">
    <source>
        <dbReference type="EMBL" id="AOZ95625.1"/>
    </source>
</evidence>
<reference evidence="3" key="1">
    <citation type="submission" date="2016-10" db="EMBL/GenBank/DDBJ databases">
        <title>The complete genome sequence of the rumen bacterium Butyrivibrio hungatei MB2003.</title>
        <authorList>
            <person name="Palevich N."/>
            <person name="Kelly W.J."/>
            <person name="Leahy S.C."/>
            <person name="Altermann E."/>
            <person name="Rakonjac J."/>
            <person name="Attwood G.T."/>
        </authorList>
    </citation>
    <scope>NUCLEOTIDE SEQUENCE [LARGE SCALE GENOMIC DNA]</scope>
    <source>
        <strain evidence="3">MB2003</strain>
    </source>
</reference>
<keyword evidence="1" id="KW-1133">Transmembrane helix</keyword>
<sequence>MRCPNCKQTLADNINTKVNFCPFCGKRLYDTSKHYLMHIYSMGAVDMALGNMLVFIDERLMYEVKSGDGILIVLEAGFHTIKFRVGVRNKSIQILLDADFEIKAHFNTATSLIETIVNEMEGTEDGRNAETISKEEITQPVMISETGEKGFETALGDDMPEYEFKASSGLLEGELKLFSERLEFTPAGGMKKETLDYKNIVAVNRKMGTIDVQCAGNVHKVYSIPKDIYNEVIVFLTKKIEEVKN</sequence>
<dbReference type="RefSeq" id="WP_071175389.1">
    <property type="nucleotide sequence ID" value="NZ_CP017831.1"/>
</dbReference>